<dbReference type="EMBL" id="ML213513">
    <property type="protein sequence ID" value="TFK50370.1"/>
    <property type="molecule type" value="Genomic_DNA"/>
</dbReference>
<dbReference type="PANTHER" id="PTHR40465:SF1">
    <property type="entry name" value="DUF6534 DOMAIN-CONTAINING PROTEIN"/>
    <property type="match status" value="1"/>
</dbReference>
<evidence type="ECO:0000256" key="1">
    <source>
        <dbReference type="SAM" id="Phobius"/>
    </source>
</evidence>
<dbReference type="OrthoDB" id="2745105at2759"/>
<keyword evidence="1" id="KW-0472">Membrane</keyword>
<reference evidence="3 4" key="1">
    <citation type="journal article" date="2019" name="Nat. Ecol. Evol.">
        <title>Megaphylogeny resolves global patterns of mushroom evolution.</title>
        <authorList>
            <person name="Varga T."/>
            <person name="Krizsan K."/>
            <person name="Foldi C."/>
            <person name="Dima B."/>
            <person name="Sanchez-Garcia M."/>
            <person name="Sanchez-Ramirez S."/>
            <person name="Szollosi G.J."/>
            <person name="Szarkandi J.G."/>
            <person name="Papp V."/>
            <person name="Albert L."/>
            <person name="Andreopoulos W."/>
            <person name="Angelini C."/>
            <person name="Antonin V."/>
            <person name="Barry K.W."/>
            <person name="Bougher N.L."/>
            <person name="Buchanan P."/>
            <person name="Buyck B."/>
            <person name="Bense V."/>
            <person name="Catcheside P."/>
            <person name="Chovatia M."/>
            <person name="Cooper J."/>
            <person name="Damon W."/>
            <person name="Desjardin D."/>
            <person name="Finy P."/>
            <person name="Geml J."/>
            <person name="Haridas S."/>
            <person name="Hughes K."/>
            <person name="Justo A."/>
            <person name="Karasinski D."/>
            <person name="Kautmanova I."/>
            <person name="Kiss B."/>
            <person name="Kocsube S."/>
            <person name="Kotiranta H."/>
            <person name="LaButti K.M."/>
            <person name="Lechner B.E."/>
            <person name="Liimatainen K."/>
            <person name="Lipzen A."/>
            <person name="Lukacs Z."/>
            <person name="Mihaltcheva S."/>
            <person name="Morgado L.N."/>
            <person name="Niskanen T."/>
            <person name="Noordeloos M.E."/>
            <person name="Ohm R.A."/>
            <person name="Ortiz-Santana B."/>
            <person name="Ovrebo C."/>
            <person name="Racz N."/>
            <person name="Riley R."/>
            <person name="Savchenko A."/>
            <person name="Shiryaev A."/>
            <person name="Soop K."/>
            <person name="Spirin V."/>
            <person name="Szebenyi C."/>
            <person name="Tomsovsky M."/>
            <person name="Tulloss R.E."/>
            <person name="Uehling J."/>
            <person name="Grigoriev I.V."/>
            <person name="Vagvolgyi C."/>
            <person name="Papp T."/>
            <person name="Martin F.M."/>
            <person name="Miettinen O."/>
            <person name="Hibbett D.S."/>
            <person name="Nagy L.G."/>
        </authorList>
    </citation>
    <scope>NUCLEOTIDE SEQUENCE [LARGE SCALE GENOMIC DNA]</scope>
    <source>
        <strain evidence="3 4">OMC1185</strain>
    </source>
</reference>
<keyword evidence="4" id="KW-1185">Reference proteome</keyword>
<gene>
    <name evidence="3" type="ORF">OE88DRAFT_245811</name>
</gene>
<feature type="domain" description="DUF6534" evidence="2">
    <location>
        <begin position="209"/>
        <end position="296"/>
    </location>
</feature>
<organism evidence="3 4">
    <name type="scientific">Heliocybe sulcata</name>
    <dbReference type="NCBI Taxonomy" id="5364"/>
    <lineage>
        <taxon>Eukaryota</taxon>
        <taxon>Fungi</taxon>
        <taxon>Dikarya</taxon>
        <taxon>Basidiomycota</taxon>
        <taxon>Agaricomycotina</taxon>
        <taxon>Agaricomycetes</taxon>
        <taxon>Gloeophyllales</taxon>
        <taxon>Gloeophyllaceae</taxon>
        <taxon>Heliocybe</taxon>
    </lineage>
</organism>
<feature type="transmembrane region" description="Helical" evidence="1">
    <location>
        <begin position="61"/>
        <end position="79"/>
    </location>
</feature>
<proteinExistence type="predicted"/>
<feature type="transmembrane region" description="Helical" evidence="1">
    <location>
        <begin position="270"/>
        <end position="291"/>
    </location>
</feature>
<dbReference type="Pfam" id="PF20152">
    <property type="entry name" value="DUF6534"/>
    <property type="match status" value="1"/>
</dbReference>
<name>A0A5C3MYT9_9AGAM</name>
<evidence type="ECO:0000313" key="3">
    <source>
        <dbReference type="EMBL" id="TFK50370.1"/>
    </source>
</evidence>
<sequence length="309" mass="35465">MTLAKEDIGRGHVPPTIRSACRGAWRHPHAYKARDVNTPSFTSEMQPTGIDSTFGALFDGMAISTLLFGVTCAQTIVYYRRYPNDPRVFKLLVLFLWISDTLQQLFMSHSCWYYLASKCGGDAANCLVANWSLIAQLIPSELTTVLVQSFFIVRISKLAQTRWGLTLHIFPLSGLLFSIVYIIKCYRLPSFEYGRESQWEVYSFSIVHAMSDVVVATYMCVFLYIHRDHAFYRMRTLLQTLMLWAVGTCFLTCCVTIVYIALYIMMPFNMWYIAVYFTHPKFYANAMLAALNARKHLRNRVQGAAFEVC</sequence>
<accession>A0A5C3MYT9</accession>
<feature type="transmembrane region" description="Helical" evidence="1">
    <location>
        <begin position="203"/>
        <end position="225"/>
    </location>
</feature>
<feature type="transmembrane region" description="Helical" evidence="1">
    <location>
        <begin position="237"/>
        <end position="264"/>
    </location>
</feature>
<protein>
    <recommendedName>
        <fullName evidence="2">DUF6534 domain-containing protein</fullName>
    </recommendedName>
</protein>
<dbReference type="AlphaFoldDB" id="A0A5C3MYT9"/>
<feature type="transmembrane region" description="Helical" evidence="1">
    <location>
        <begin position="165"/>
        <end position="183"/>
    </location>
</feature>
<dbReference type="Proteomes" id="UP000305948">
    <property type="component" value="Unassembled WGS sequence"/>
</dbReference>
<dbReference type="InterPro" id="IPR045339">
    <property type="entry name" value="DUF6534"/>
</dbReference>
<evidence type="ECO:0000259" key="2">
    <source>
        <dbReference type="Pfam" id="PF20152"/>
    </source>
</evidence>
<evidence type="ECO:0000313" key="4">
    <source>
        <dbReference type="Proteomes" id="UP000305948"/>
    </source>
</evidence>
<dbReference type="PANTHER" id="PTHR40465">
    <property type="entry name" value="CHROMOSOME 1, WHOLE GENOME SHOTGUN SEQUENCE"/>
    <property type="match status" value="1"/>
</dbReference>
<keyword evidence="1" id="KW-0812">Transmembrane</keyword>
<keyword evidence="1" id="KW-1133">Transmembrane helix</keyword>